<evidence type="ECO:0000256" key="3">
    <source>
        <dbReference type="ARBA" id="ARBA00022490"/>
    </source>
</evidence>
<dbReference type="FunCoup" id="A0A6J2YUD4">
    <property type="interactions" value="6"/>
</dbReference>
<protein>
    <submittedName>
        <fullName evidence="11">Uncharacterized protein LOC115890380</fullName>
    </submittedName>
</protein>
<gene>
    <name evidence="11" type="primary">LOC115890380</name>
</gene>
<dbReference type="InterPro" id="IPR038757">
    <property type="entry name" value="BRAP"/>
</dbReference>
<keyword evidence="7" id="KW-0333">Golgi apparatus</keyword>
<organism evidence="10 11">
    <name type="scientific">Sitophilus oryzae</name>
    <name type="common">Rice weevil</name>
    <name type="synonym">Curculio oryzae</name>
    <dbReference type="NCBI Taxonomy" id="7048"/>
    <lineage>
        <taxon>Eukaryota</taxon>
        <taxon>Metazoa</taxon>
        <taxon>Ecdysozoa</taxon>
        <taxon>Arthropoda</taxon>
        <taxon>Hexapoda</taxon>
        <taxon>Insecta</taxon>
        <taxon>Pterygota</taxon>
        <taxon>Neoptera</taxon>
        <taxon>Endopterygota</taxon>
        <taxon>Coleoptera</taxon>
        <taxon>Polyphaga</taxon>
        <taxon>Cucujiformia</taxon>
        <taxon>Curculionidae</taxon>
        <taxon>Dryophthorinae</taxon>
        <taxon>Sitophilus</taxon>
    </lineage>
</organism>
<dbReference type="RefSeq" id="XP_030766450.1">
    <property type="nucleotide sequence ID" value="XM_030910590.1"/>
</dbReference>
<feature type="transmembrane region" description="Helical" evidence="9">
    <location>
        <begin position="66"/>
        <end position="85"/>
    </location>
</feature>
<keyword evidence="4 9" id="KW-0812">Transmembrane</keyword>
<dbReference type="OrthoDB" id="10036464at2759"/>
<evidence type="ECO:0000256" key="5">
    <source>
        <dbReference type="ARBA" id="ARBA00022968"/>
    </source>
</evidence>
<evidence type="ECO:0000313" key="11">
    <source>
        <dbReference type="RefSeq" id="XP_030766450.1"/>
    </source>
</evidence>
<reference evidence="11" key="1">
    <citation type="submission" date="2025-08" db="UniProtKB">
        <authorList>
            <consortium name="RefSeq"/>
        </authorList>
    </citation>
    <scope>IDENTIFICATION</scope>
    <source>
        <tissue evidence="11">Gonads</tissue>
    </source>
</reference>
<evidence type="ECO:0000256" key="2">
    <source>
        <dbReference type="ARBA" id="ARBA00004496"/>
    </source>
</evidence>
<keyword evidence="6 9" id="KW-1133">Transmembrane helix</keyword>
<dbReference type="KEGG" id="soy:115890380"/>
<dbReference type="InParanoid" id="A0A6J2YUD4"/>
<evidence type="ECO:0000313" key="10">
    <source>
        <dbReference type="Proteomes" id="UP000504635"/>
    </source>
</evidence>
<dbReference type="Proteomes" id="UP000504635">
    <property type="component" value="Unplaced"/>
</dbReference>
<dbReference type="GeneID" id="115890380"/>
<dbReference type="AlphaFoldDB" id="A0A6J2YUD4"/>
<evidence type="ECO:0000256" key="8">
    <source>
        <dbReference type="ARBA" id="ARBA00023136"/>
    </source>
</evidence>
<keyword evidence="8 9" id="KW-0472">Membrane</keyword>
<evidence type="ECO:0000256" key="4">
    <source>
        <dbReference type="ARBA" id="ARBA00022692"/>
    </source>
</evidence>
<dbReference type="PANTHER" id="PTHR35259:SF1">
    <property type="entry name" value="BOMBESIN RECEPTOR-ACTIVATED PROTEIN C6ORF89"/>
    <property type="match status" value="1"/>
</dbReference>
<keyword evidence="5" id="KW-0735">Signal-anchor</keyword>
<comment type="subcellular location">
    <subcellularLocation>
        <location evidence="2">Cytoplasm</location>
    </subcellularLocation>
    <subcellularLocation>
        <location evidence="1">Golgi apparatus membrane</location>
        <topology evidence="1">Single-pass type II membrane protein</topology>
    </subcellularLocation>
</comment>
<sequence>MSKESLLKQFKQDVKNIKKKARELGVNDEQVTNILKESFDEFARKEQGSKLSNKLMKLAQKLRRNVLKCCTVLIVCFSLSLYVLLHVHTPTSSIVLRNVQGLTYPALKVVRTLSVPFIKLFPSLTDLYDESCLVENPYFYVNDMECWPCENVHSVIDLTGLEELNSFTKIGEGTPFIAKGKQNAVSWKDLQILYSNFTNELNSDSRRLKTSNKNVKDLKSLFDTDEHDLSSNIHIQWRINKMTAARIIRKLFPKPYFLPERSGQAVERFLIVDSPESEPYNLPNTECSYVFIIQGSGERTINLKPSKECKNTCKPISVVLKPTYILLYNWWYWRPVSLPSKNATNLSISYINSYC</sequence>
<proteinExistence type="predicted"/>
<evidence type="ECO:0000256" key="7">
    <source>
        <dbReference type="ARBA" id="ARBA00023034"/>
    </source>
</evidence>
<name>A0A6J2YUD4_SITOR</name>
<evidence type="ECO:0000256" key="9">
    <source>
        <dbReference type="SAM" id="Phobius"/>
    </source>
</evidence>
<dbReference type="GO" id="GO:0000139">
    <property type="term" value="C:Golgi membrane"/>
    <property type="evidence" value="ECO:0007669"/>
    <property type="project" value="UniProtKB-SubCell"/>
</dbReference>
<accession>A0A6J2YUD4</accession>
<evidence type="ECO:0000256" key="6">
    <source>
        <dbReference type="ARBA" id="ARBA00022989"/>
    </source>
</evidence>
<keyword evidence="10" id="KW-1185">Reference proteome</keyword>
<keyword evidence="3" id="KW-0963">Cytoplasm</keyword>
<dbReference type="PANTHER" id="PTHR35259">
    <property type="entry name" value="BOMBESIN RECEPTOR-ACTIVATED PROTEIN C6ORF89"/>
    <property type="match status" value="1"/>
</dbReference>
<evidence type="ECO:0000256" key="1">
    <source>
        <dbReference type="ARBA" id="ARBA00004323"/>
    </source>
</evidence>